<feature type="binding site" evidence="3">
    <location>
        <position position="7"/>
    </location>
    <ligand>
        <name>a divalent metal cation</name>
        <dbReference type="ChEBI" id="CHEBI:60240"/>
        <label>1</label>
    </ligand>
</feature>
<feature type="binding site" evidence="3">
    <location>
        <position position="145"/>
    </location>
    <ligand>
        <name>a divalent metal cation</name>
        <dbReference type="ChEBI" id="CHEBI:60240"/>
        <label>2</label>
    </ligand>
</feature>
<comment type="caution">
    <text evidence="4">The sequence shown here is derived from an EMBL/GenBank/DDBJ whole genome shotgun (WGS) entry which is preliminary data.</text>
</comment>
<evidence type="ECO:0000313" key="4">
    <source>
        <dbReference type="EMBL" id="OGH93274.1"/>
    </source>
</evidence>
<dbReference type="GO" id="GO:0004536">
    <property type="term" value="F:DNA nuclease activity"/>
    <property type="evidence" value="ECO:0007669"/>
    <property type="project" value="InterPro"/>
</dbReference>
<feature type="binding site" evidence="3">
    <location>
        <position position="5"/>
    </location>
    <ligand>
        <name>a divalent metal cation</name>
        <dbReference type="ChEBI" id="CHEBI:60240"/>
        <label>1</label>
    </ligand>
</feature>
<dbReference type="GO" id="GO:0046872">
    <property type="term" value="F:metal ion binding"/>
    <property type="evidence" value="ECO:0007669"/>
    <property type="project" value="UniProtKB-KW"/>
</dbReference>
<evidence type="ECO:0000256" key="3">
    <source>
        <dbReference type="PIRSR" id="PIRSR005902-1"/>
    </source>
</evidence>
<protein>
    <recommendedName>
        <fullName evidence="6">Hydrolase TatD</fullName>
    </recommendedName>
</protein>
<dbReference type="Pfam" id="PF01026">
    <property type="entry name" value="TatD_DNase"/>
    <property type="match status" value="1"/>
</dbReference>
<dbReference type="FunFam" id="3.20.20.140:FF:000005">
    <property type="entry name" value="TatD family hydrolase"/>
    <property type="match status" value="1"/>
</dbReference>
<dbReference type="GO" id="GO:0016788">
    <property type="term" value="F:hydrolase activity, acting on ester bonds"/>
    <property type="evidence" value="ECO:0007669"/>
    <property type="project" value="InterPro"/>
</dbReference>
<evidence type="ECO:0008006" key="6">
    <source>
        <dbReference type="Google" id="ProtNLM"/>
    </source>
</evidence>
<dbReference type="PIRSF" id="PIRSF005902">
    <property type="entry name" value="DNase_TatD"/>
    <property type="match status" value="1"/>
</dbReference>
<feature type="binding site" evidence="3">
    <location>
        <position position="171"/>
    </location>
    <ligand>
        <name>a divalent metal cation</name>
        <dbReference type="ChEBI" id="CHEBI:60240"/>
        <label>2</label>
    </ligand>
</feature>
<dbReference type="SUPFAM" id="SSF51556">
    <property type="entry name" value="Metallo-dependent hydrolases"/>
    <property type="match status" value="1"/>
</dbReference>
<sequence>MFDTHCHVQFNGFKDDAEEVIKKCGDKKMILNLVGTQKDTSRAGVEMANKFPFTYASIGLHPVHLFSTHIDEEESKFLSREETFDYEYYKNLGQSKKVIAVGECGLDLYRLPEGRTVEEVLEKQKETFALQYKLAQELNVALVIHVREAHEQMIELLKKLSNNGSVRGTVHCYTSNWHFAQQYLDIGLNIGFTGVITFPPRKADPQAQTDLLEVVKNCPLDKIVVETDAPYLAPLPYRGQRCEPQMVEQTIRKIAQLKNISFEEAEKATTENAKKLFRISSEKN</sequence>
<dbReference type="InterPro" id="IPR032466">
    <property type="entry name" value="Metal_Hydrolase"/>
</dbReference>
<evidence type="ECO:0000256" key="2">
    <source>
        <dbReference type="ARBA" id="ARBA00022801"/>
    </source>
</evidence>
<name>A0A1F6PBE0_9BACT</name>
<dbReference type="CDD" id="cd01310">
    <property type="entry name" value="TatD_DNAse"/>
    <property type="match status" value="1"/>
</dbReference>
<keyword evidence="1 3" id="KW-0479">Metal-binding</keyword>
<dbReference type="Proteomes" id="UP000176634">
    <property type="component" value="Unassembled WGS sequence"/>
</dbReference>
<dbReference type="PANTHER" id="PTHR46124">
    <property type="entry name" value="D-AMINOACYL-TRNA DEACYLASE"/>
    <property type="match status" value="1"/>
</dbReference>
<dbReference type="Gene3D" id="3.20.20.140">
    <property type="entry name" value="Metal-dependent hydrolases"/>
    <property type="match status" value="1"/>
</dbReference>
<dbReference type="InterPro" id="IPR001130">
    <property type="entry name" value="TatD-like"/>
</dbReference>
<dbReference type="InterPro" id="IPR015991">
    <property type="entry name" value="TatD/YcfH-like"/>
</dbReference>
<dbReference type="NCBIfam" id="TIGR00010">
    <property type="entry name" value="YchF/TatD family DNA exonuclease"/>
    <property type="match status" value="1"/>
</dbReference>
<dbReference type="PANTHER" id="PTHR46124:SF2">
    <property type="entry name" value="D-AMINOACYL-TRNA DEACYLASE"/>
    <property type="match status" value="1"/>
</dbReference>
<proteinExistence type="predicted"/>
<organism evidence="4 5">
    <name type="scientific">Candidatus Magasanikbacteria bacterium RIFOXYD1_FULL_40_23</name>
    <dbReference type="NCBI Taxonomy" id="1798705"/>
    <lineage>
        <taxon>Bacteria</taxon>
        <taxon>Candidatus Magasanikiibacteriota</taxon>
    </lineage>
</organism>
<accession>A0A1F6PBE0</accession>
<feature type="binding site" evidence="3">
    <location>
        <position position="103"/>
    </location>
    <ligand>
        <name>a divalent metal cation</name>
        <dbReference type="ChEBI" id="CHEBI:60240"/>
        <label>1</label>
    </ligand>
</feature>
<dbReference type="AlphaFoldDB" id="A0A1F6PBE0"/>
<dbReference type="EMBL" id="MFRA01000001">
    <property type="protein sequence ID" value="OGH93274.1"/>
    <property type="molecule type" value="Genomic_DNA"/>
</dbReference>
<dbReference type="STRING" id="1798705.A2563_01565"/>
<feature type="binding site" evidence="3">
    <location>
        <position position="228"/>
    </location>
    <ligand>
        <name>a divalent metal cation</name>
        <dbReference type="ChEBI" id="CHEBI:60240"/>
        <label>1</label>
    </ligand>
</feature>
<keyword evidence="2" id="KW-0378">Hydrolase</keyword>
<gene>
    <name evidence="4" type="ORF">A2563_01565</name>
</gene>
<reference evidence="4 5" key="1">
    <citation type="journal article" date="2016" name="Nat. Commun.">
        <title>Thousands of microbial genomes shed light on interconnected biogeochemical processes in an aquifer system.</title>
        <authorList>
            <person name="Anantharaman K."/>
            <person name="Brown C.T."/>
            <person name="Hug L.A."/>
            <person name="Sharon I."/>
            <person name="Castelle C.J."/>
            <person name="Probst A.J."/>
            <person name="Thomas B.C."/>
            <person name="Singh A."/>
            <person name="Wilkins M.J."/>
            <person name="Karaoz U."/>
            <person name="Brodie E.L."/>
            <person name="Williams K.H."/>
            <person name="Hubbard S.S."/>
            <person name="Banfield J.F."/>
        </authorList>
    </citation>
    <scope>NUCLEOTIDE SEQUENCE [LARGE SCALE GENOMIC DNA]</scope>
</reference>
<evidence type="ECO:0000256" key="1">
    <source>
        <dbReference type="ARBA" id="ARBA00022723"/>
    </source>
</evidence>
<evidence type="ECO:0000313" key="5">
    <source>
        <dbReference type="Proteomes" id="UP000176634"/>
    </source>
</evidence>